<dbReference type="EMBL" id="LR877160">
    <property type="protein sequence ID" value="CAD2220111.1"/>
    <property type="molecule type" value="Genomic_DNA"/>
</dbReference>
<reference evidence="9 10" key="1">
    <citation type="submission" date="2020-08" db="EMBL/GenBank/DDBJ databases">
        <authorList>
            <person name="Newling K."/>
            <person name="Davey J."/>
            <person name="Forrester S."/>
        </authorList>
    </citation>
    <scope>NUCLEOTIDE SEQUENCE [LARGE SCALE GENOMIC DNA]</scope>
    <source>
        <strain evidence="10">Crithidia deanei Carvalho (ATCC PRA-265)</strain>
    </source>
</reference>
<dbReference type="GO" id="GO:1903565">
    <property type="term" value="P:negative regulation of protein localization to cilium"/>
    <property type="evidence" value="ECO:0007669"/>
    <property type="project" value="TreeGrafter"/>
</dbReference>
<evidence type="ECO:0000313" key="10">
    <source>
        <dbReference type="Proteomes" id="UP000515908"/>
    </source>
</evidence>
<comment type="subunit">
    <text evidence="7">Self-associates. Interacts with BBS9; the interaction mediates the association of LZTL1 with the BBsome complex and regulates BBSome ciliary trafficking.</text>
</comment>
<dbReference type="PANTHER" id="PTHR21635">
    <property type="entry name" value="LEUCINE ZIPPER TRANSCRIPTION FACTOR LIKE"/>
    <property type="match status" value="1"/>
</dbReference>
<gene>
    <name evidence="9" type="ORF">ADEAN_000762600</name>
</gene>
<accession>S9V947</accession>
<proteinExistence type="inferred from homology"/>
<evidence type="ECO:0000256" key="5">
    <source>
        <dbReference type="ARBA" id="ARBA00023054"/>
    </source>
</evidence>
<evidence type="ECO:0000256" key="6">
    <source>
        <dbReference type="ARBA" id="ARBA00024898"/>
    </source>
</evidence>
<keyword evidence="4" id="KW-0963">Cytoplasm</keyword>
<dbReference type="VEuPathDB" id="TriTrypDB:ADEAN_000762600"/>
<feature type="coiled-coil region" evidence="8">
    <location>
        <begin position="222"/>
        <end position="249"/>
    </location>
</feature>
<comment type="function">
    <text evidence="6">Regulates ciliary localization of the BBSome complex. Together with the BBSome complex, controls SMO ciliary trafficking and contributes to the sonic hedgehog (SHH) pathway regulation. May play a role in neurite outgrowth. May have tumor suppressor function.</text>
</comment>
<dbReference type="InterPro" id="IPR026157">
    <property type="entry name" value="LZTFL1"/>
</dbReference>
<dbReference type="Proteomes" id="UP000515908">
    <property type="component" value="Chromosome 16"/>
</dbReference>
<evidence type="ECO:0000256" key="7">
    <source>
        <dbReference type="ARBA" id="ARBA00026004"/>
    </source>
</evidence>
<evidence type="ECO:0000313" key="9">
    <source>
        <dbReference type="EMBL" id="CAD2220111.1"/>
    </source>
</evidence>
<dbReference type="OrthoDB" id="313412at2759"/>
<dbReference type="GO" id="GO:0005737">
    <property type="term" value="C:cytoplasm"/>
    <property type="evidence" value="ECO:0007669"/>
    <property type="project" value="UniProtKB-SubCell"/>
</dbReference>
<dbReference type="AlphaFoldDB" id="S9V947"/>
<feature type="coiled-coil region" evidence="8">
    <location>
        <begin position="296"/>
        <end position="340"/>
    </location>
</feature>
<keyword evidence="10" id="KW-1185">Reference proteome</keyword>
<evidence type="ECO:0000256" key="2">
    <source>
        <dbReference type="ARBA" id="ARBA00008868"/>
    </source>
</evidence>
<sequence>MNMIFYLIIYIIIIKTRFRRAYQRKGRHFSQNKQRTAPSLFPSTASYAHRLDSSITRGSPSPTHPFLLLLFNCFCYYYRFMSADPLSGLTPQSRQVIDTLFRWSKLSLEKFKRDLAVEASAFQSGNLLQEHFTRDNVQQMLQGQLYMLQGVVDTQMEQTTASCAELIRAVLRQADLQRLEVNVDAMAVLSNAGGVNAMGNHGRQLMAGPSSRLAPITVAEAGGEAAKQLAEANAEVRRLQQKLKQVTDAYTQVMSGRSADTEHLLSMQDRMNDRERLAAELAQRCQGQDPQLGAAVNQLRQEVAEAKRELATRLNQSTQYQQVKQLLAQRNEELKKTRALLCRYDPSFRAHNDDIAPEDD</sequence>
<comment type="subcellular location">
    <subcellularLocation>
        <location evidence="1">Cytoplasm</location>
    </subcellularLocation>
</comment>
<evidence type="ECO:0000256" key="3">
    <source>
        <dbReference type="ARBA" id="ARBA00018920"/>
    </source>
</evidence>
<evidence type="ECO:0000256" key="4">
    <source>
        <dbReference type="ARBA" id="ARBA00022490"/>
    </source>
</evidence>
<evidence type="ECO:0000256" key="1">
    <source>
        <dbReference type="ARBA" id="ARBA00004496"/>
    </source>
</evidence>
<organism evidence="9 10">
    <name type="scientific">Angomonas deanei</name>
    <dbReference type="NCBI Taxonomy" id="59799"/>
    <lineage>
        <taxon>Eukaryota</taxon>
        <taxon>Discoba</taxon>
        <taxon>Euglenozoa</taxon>
        <taxon>Kinetoplastea</taxon>
        <taxon>Metakinetoplastina</taxon>
        <taxon>Trypanosomatida</taxon>
        <taxon>Trypanosomatidae</taxon>
        <taxon>Strigomonadinae</taxon>
        <taxon>Angomonas</taxon>
    </lineage>
</organism>
<dbReference type="PANTHER" id="PTHR21635:SF0">
    <property type="entry name" value="LEUCINE ZIPPER TRANSCRIPTION FACTOR-LIKE PROTEIN 1"/>
    <property type="match status" value="1"/>
</dbReference>
<protein>
    <recommendedName>
        <fullName evidence="3">Leucine zipper transcription factor-like protein 1</fullName>
    </recommendedName>
</protein>
<keyword evidence="5 8" id="KW-0175">Coiled coil</keyword>
<name>S9V947_9TRYP</name>
<comment type="similarity">
    <text evidence="2">Belongs to the LZTFL1 family.</text>
</comment>
<evidence type="ECO:0000256" key="8">
    <source>
        <dbReference type="SAM" id="Coils"/>
    </source>
</evidence>